<organism evidence="4 5">
    <name type="scientific">Polarella glacialis</name>
    <name type="common">Dinoflagellate</name>
    <dbReference type="NCBI Taxonomy" id="89957"/>
    <lineage>
        <taxon>Eukaryota</taxon>
        <taxon>Sar</taxon>
        <taxon>Alveolata</taxon>
        <taxon>Dinophyceae</taxon>
        <taxon>Suessiales</taxon>
        <taxon>Suessiaceae</taxon>
        <taxon>Polarella</taxon>
    </lineage>
</organism>
<dbReference type="InterPro" id="IPR006121">
    <property type="entry name" value="HMA_dom"/>
</dbReference>
<dbReference type="PANTHER" id="PTHR46594">
    <property type="entry name" value="P-TYPE CATION-TRANSPORTING ATPASE"/>
    <property type="match status" value="1"/>
</dbReference>
<keyword evidence="1" id="KW-0479">Metal-binding</keyword>
<dbReference type="AlphaFoldDB" id="A0A813LVH2"/>
<feature type="non-terminal residue" evidence="4">
    <location>
        <position position="286"/>
    </location>
</feature>
<dbReference type="SUPFAM" id="SSF55008">
    <property type="entry name" value="HMA, heavy metal-associated domain"/>
    <property type="match status" value="2"/>
</dbReference>
<evidence type="ECO:0000256" key="1">
    <source>
        <dbReference type="ARBA" id="ARBA00022723"/>
    </source>
</evidence>
<dbReference type="InterPro" id="IPR017969">
    <property type="entry name" value="Heavy-metal-associated_CS"/>
</dbReference>
<proteinExistence type="predicted"/>
<sequence>LSLASDGRGIPLMPLGESTEQTADSSSRLLQMDFEILGMMCSSCSGTVEKAIRTLVWPIIAEVNVNLLAESARVKLAESLPRERLQEAQAAVCEAIEAVGFEATPADLPSSQGPSSSTLQFDVLGMTCGSCAGAVEKAVRGAVPVADVEVHVDLLGETLNVKFPESLDLQHLEGDTRTIMEAVKIAGYTAVCRQQTAASGSSGEQELHEVVFAASISSGLPLSPELLRHEAVVSAVEEPEMPGELRIRVRFRSRHGQGKEQQGWAQPLFSFVKQWFCFFFNGQQAL</sequence>
<evidence type="ECO:0000259" key="3">
    <source>
        <dbReference type="PROSITE" id="PS50846"/>
    </source>
</evidence>
<feature type="domain" description="HMA" evidence="3">
    <location>
        <begin position="30"/>
        <end position="104"/>
    </location>
</feature>
<comment type="caution">
    <text evidence="4">The sequence shown here is derived from an EMBL/GenBank/DDBJ whole genome shotgun (WGS) entry which is preliminary data.</text>
</comment>
<dbReference type="Proteomes" id="UP000626109">
    <property type="component" value="Unassembled WGS sequence"/>
</dbReference>
<dbReference type="CDD" id="cd00371">
    <property type="entry name" value="HMA"/>
    <property type="match status" value="2"/>
</dbReference>
<feature type="region of interest" description="Disordered" evidence="2">
    <location>
        <begin position="1"/>
        <end position="23"/>
    </location>
</feature>
<reference evidence="4" key="1">
    <citation type="submission" date="2021-02" db="EMBL/GenBank/DDBJ databases">
        <authorList>
            <person name="Dougan E. K."/>
            <person name="Rhodes N."/>
            <person name="Thang M."/>
            <person name="Chan C."/>
        </authorList>
    </citation>
    <scope>NUCLEOTIDE SEQUENCE</scope>
</reference>
<protein>
    <recommendedName>
        <fullName evidence="3">HMA domain-containing protein</fullName>
    </recommendedName>
</protein>
<name>A0A813LVH2_POLGL</name>
<evidence type="ECO:0000313" key="5">
    <source>
        <dbReference type="Proteomes" id="UP000626109"/>
    </source>
</evidence>
<gene>
    <name evidence="4" type="ORF">PGLA2088_LOCUS49827</name>
</gene>
<dbReference type="PANTHER" id="PTHR46594:SF4">
    <property type="entry name" value="P-TYPE CATION-TRANSPORTING ATPASE"/>
    <property type="match status" value="1"/>
</dbReference>
<dbReference type="Pfam" id="PF00403">
    <property type="entry name" value="HMA"/>
    <property type="match status" value="1"/>
</dbReference>
<feature type="domain" description="HMA" evidence="3">
    <location>
        <begin position="117"/>
        <end position="191"/>
    </location>
</feature>
<dbReference type="PROSITE" id="PS01047">
    <property type="entry name" value="HMA_1"/>
    <property type="match status" value="2"/>
</dbReference>
<dbReference type="InterPro" id="IPR036163">
    <property type="entry name" value="HMA_dom_sf"/>
</dbReference>
<evidence type="ECO:0000313" key="4">
    <source>
        <dbReference type="EMBL" id="CAE8739979.1"/>
    </source>
</evidence>
<dbReference type="EMBL" id="CAJNNW010037184">
    <property type="protein sequence ID" value="CAE8739979.1"/>
    <property type="molecule type" value="Genomic_DNA"/>
</dbReference>
<evidence type="ECO:0000256" key="2">
    <source>
        <dbReference type="SAM" id="MobiDB-lite"/>
    </source>
</evidence>
<dbReference type="GO" id="GO:0046872">
    <property type="term" value="F:metal ion binding"/>
    <property type="evidence" value="ECO:0007669"/>
    <property type="project" value="UniProtKB-KW"/>
</dbReference>
<dbReference type="PROSITE" id="PS50846">
    <property type="entry name" value="HMA_2"/>
    <property type="match status" value="2"/>
</dbReference>
<accession>A0A813LVH2</accession>
<dbReference type="Gene3D" id="3.30.70.100">
    <property type="match status" value="2"/>
</dbReference>